<evidence type="ECO:0000259" key="2">
    <source>
        <dbReference type="PROSITE" id="PS51352"/>
    </source>
</evidence>
<dbReference type="Proteomes" id="UP000239907">
    <property type="component" value="Unassembled WGS sequence"/>
</dbReference>
<feature type="region of interest" description="Disordered" evidence="1">
    <location>
        <begin position="178"/>
        <end position="209"/>
    </location>
</feature>
<dbReference type="GO" id="GO:0005737">
    <property type="term" value="C:cytoplasm"/>
    <property type="evidence" value="ECO:0007669"/>
    <property type="project" value="TreeGrafter"/>
</dbReference>
<accession>A0A2S7U2W4</accession>
<dbReference type="InterPro" id="IPR036249">
    <property type="entry name" value="Thioredoxin-like_sf"/>
</dbReference>
<keyword evidence="4" id="KW-1185">Reference proteome</keyword>
<dbReference type="PANTHER" id="PTHR45663:SF11">
    <property type="entry name" value="GEO12009P1"/>
    <property type="match status" value="1"/>
</dbReference>
<evidence type="ECO:0000256" key="1">
    <source>
        <dbReference type="SAM" id="MobiDB-lite"/>
    </source>
</evidence>
<comment type="caution">
    <text evidence="3">The sequence shown here is derived from an EMBL/GenBank/DDBJ whole genome shotgun (WGS) entry which is preliminary data.</text>
</comment>
<feature type="domain" description="Thioredoxin" evidence="2">
    <location>
        <begin position="1"/>
        <end position="129"/>
    </location>
</feature>
<dbReference type="CDD" id="cd02947">
    <property type="entry name" value="TRX_family"/>
    <property type="match status" value="1"/>
</dbReference>
<dbReference type="AlphaFoldDB" id="A0A2S7U2W4"/>
<evidence type="ECO:0000313" key="3">
    <source>
        <dbReference type="EMBL" id="PQJ28734.1"/>
    </source>
</evidence>
<dbReference type="GO" id="GO:0015035">
    <property type="term" value="F:protein-disulfide reductase activity"/>
    <property type="evidence" value="ECO:0007669"/>
    <property type="project" value="TreeGrafter"/>
</dbReference>
<name>A0A2S7U2W4_9BACT</name>
<gene>
    <name evidence="3" type="ORF">BSZ32_09630</name>
</gene>
<reference evidence="3 4" key="1">
    <citation type="submission" date="2016-12" db="EMBL/GenBank/DDBJ databases">
        <title>Study of bacterial adaptation to deep sea.</title>
        <authorList>
            <person name="Song J."/>
            <person name="Yoshizawa S."/>
            <person name="Kogure K."/>
        </authorList>
    </citation>
    <scope>NUCLEOTIDE SEQUENCE [LARGE SCALE GENOMIC DNA]</scope>
    <source>
        <strain evidence="3 4">SAORIC-165</strain>
    </source>
</reference>
<dbReference type="EMBL" id="MQWA01000001">
    <property type="protein sequence ID" value="PQJ28734.1"/>
    <property type="molecule type" value="Genomic_DNA"/>
</dbReference>
<evidence type="ECO:0000313" key="4">
    <source>
        <dbReference type="Proteomes" id="UP000239907"/>
    </source>
</evidence>
<proteinExistence type="predicted"/>
<organism evidence="3 4">
    <name type="scientific">Rubritalea profundi</name>
    <dbReference type="NCBI Taxonomy" id="1658618"/>
    <lineage>
        <taxon>Bacteria</taxon>
        <taxon>Pseudomonadati</taxon>
        <taxon>Verrucomicrobiota</taxon>
        <taxon>Verrucomicrobiia</taxon>
        <taxon>Verrucomicrobiales</taxon>
        <taxon>Rubritaleaceae</taxon>
        <taxon>Rubritalea</taxon>
    </lineage>
</organism>
<dbReference type="SUPFAM" id="SSF52833">
    <property type="entry name" value="Thioredoxin-like"/>
    <property type="match status" value="1"/>
</dbReference>
<dbReference type="InterPro" id="IPR013766">
    <property type="entry name" value="Thioredoxin_domain"/>
</dbReference>
<sequence length="209" mass="22391">MVSSVVGESLPVERRQGISRVHEASASDVKLWLAEPNVLVVLDFYSSTSAPCQALSPKLDAMAKKYAEHSAIMEVNVGRPGEAATMAMNEYQIDKVPVLKFFLNGKEVAELRGDQSDEVLESAFSKYTTGIVEGEFTMKEGDLPGSNSQRTVEDMMVRGKKGDLAVGITRVRVPKDAKEVTEGLPKDMLGLSSDAGQPATPASAGKSAK</sequence>
<dbReference type="PANTHER" id="PTHR45663">
    <property type="entry name" value="GEO12009P1"/>
    <property type="match status" value="1"/>
</dbReference>
<dbReference type="Gene3D" id="3.40.30.10">
    <property type="entry name" value="Glutaredoxin"/>
    <property type="match status" value="1"/>
</dbReference>
<protein>
    <recommendedName>
        <fullName evidence="2">Thioredoxin domain-containing protein</fullName>
    </recommendedName>
</protein>
<dbReference type="PROSITE" id="PS51352">
    <property type="entry name" value="THIOREDOXIN_2"/>
    <property type="match status" value="1"/>
</dbReference>
<dbReference type="Pfam" id="PF00085">
    <property type="entry name" value="Thioredoxin"/>
    <property type="match status" value="1"/>
</dbReference>